<keyword evidence="7" id="KW-0347">Helicase</keyword>
<dbReference type="EMBL" id="KV429051">
    <property type="protein sequence ID" value="KZT70420.1"/>
    <property type="molecule type" value="Genomic_DNA"/>
</dbReference>
<evidence type="ECO:0000313" key="15">
    <source>
        <dbReference type="Proteomes" id="UP000076727"/>
    </source>
</evidence>
<evidence type="ECO:0000256" key="3">
    <source>
        <dbReference type="ARBA" id="ARBA00012552"/>
    </source>
</evidence>
<dbReference type="EC" id="3.6.4.13" evidence="3"/>
<reference evidence="14 15" key="1">
    <citation type="journal article" date="2016" name="Mol. Biol. Evol.">
        <title>Comparative Genomics of Early-Diverging Mushroom-Forming Fungi Provides Insights into the Origins of Lignocellulose Decay Capabilities.</title>
        <authorList>
            <person name="Nagy L.G."/>
            <person name="Riley R."/>
            <person name="Tritt A."/>
            <person name="Adam C."/>
            <person name="Daum C."/>
            <person name="Floudas D."/>
            <person name="Sun H."/>
            <person name="Yadav J.S."/>
            <person name="Pangilinan J."/>
            <person name="Larsson K.H."/>
            <person name="Matsuura K."/>
            <person name="Barry K."/>
            <person name="Labutti K."/>
            <person name="Kuo R."/>
            <person name="Ohm R.A."/>
            <person name="Bhattacharya S.S."/>
            <person name="Shirouzu T."/>
            <person name="Yoshinaga Y."/>
            <person name="Martin F.M."/>
            <person name="Grigoriev I.V."/>
            <person name="Hibbett D.S."/>
        </authorList>
    </citation>
    <scope>NUCLEOTIDE SEQUENCE [LARGE SCALE GENOMIC DNA]</scope>
    <source>
        <strain evidence="14 15">L-15889</strain>
    </source>
</reference>
<dbReference type="GO" id="GO:0036464">
    <property type="term" value="C:cytoplasmic ribonucleoprotein granule"/>
    <property type="evidence" value="ECO:0007669"/>
    <property type="project" value="UniProtKB-SubCell"/>
</dbReference>
<evidence type="ECO:0000256" key="4">
    <source>
        <dbReference type="ARBA" id="ARBA00022490"/>
    </source>
</evidence>
<dbReference type="GO" id="GO:0003678">
    <property type="term" value="F:DNA helicase activity"/>
    <property type="evidence" value="ECO:0007669"/>
    <property type="project" value="UniProtKB-EC"/>
</dbReference>
<comment type="catalytic activity">
    <reaction evidence="11">
        <text>ATP + H2O = ADP + phosphate + H(+)</text>
        <dbReference type="Rhea" id="RHEA:13065"/>
        <dbReference type="ChEBI" id="CHEBI:15377"/>
        <dbReference type="ChEBI" id="CHEBI:15378"/>
        <dbReference type="ChEBI" id="CHEBI:30616"/>
        <dbReference type="ChEBI" id="CHEBI:43474"/>
        <dbReference type="ChEBI" id="CHEBI:456216"/>
        <dbReference type="EC" id="3.6.4.13"/>
    </reaction>
</comment>
<comment type="catalytic activity">
    <reaction evidence="12">
        <text>ATP + H2O = ADP + phosphate + H(+)</text>
        <dbReference type="Rhea" id="RHEA:13065"/>
        <dbReference type="ChEBI" id="CHEBI:15377"/>
        <dbReference type="ChEBI" id="CHEBI:15378"/>
        <dbReference type="ChEBI" id="CHEBI:30616"/>
        <dbReference type="ChEBI" id="CHEBI:43474"/>
        <dbReference type="ChEBI" id="CHEBI:456216"/>
        <dbReference type="EC" id="3.6.4.12"/>
    </reaction>
    <physiologicalReaction direction="left-to-right" evidence="12">
        <dbReference type="Rhea" id="RHEA:13066"/>
    </physiologicalReaction>
</comment>
<evidence type="ECO:0000256" key="8">
    <source>
        <dbReference type="ARBA" id="ARBA00022840"/>
    </source>
</evidence>
<dbReference type="Pfam" id="PF13086">
    <property type="entry name" value="AAA_11"/>
    <property type="match status" value="2"/>
</dbReference>
<dbReference type="Proteomes" id="UP000076727">
    <property type="component" value="Unassembled WGS sequence"/>
</dbReference>
<keyword evidence="6 14" id="KW-0378">Hydrolase</keyword>
<dbReference type="FunFam" id="3.40.50.300:FF:000608">
    <property type="entry name" value="Mov10 RISC complex RNA helicase"/>
    <property type="match status" value="1"/>
</dbReference>
<dbReference type="PANTHER" id="PTHR45418:SF1">
    <property type="entry name" value="CANCER_TESTIS ANTIGEN 55"/>
    <property type="match status" value="1"/>
</dbReference>
<dbReference type="Pfam" id="PF12874">
    <property type="entry name" value="zf-met"/>
    <property type="match status" value="1"/>
</dbReference>
<dbReference type="InterPro" id="IPR047187">
    <property type="entry name" value="SF1_C_Upf1"/>
</dbReference>
<evidence type="ECO:0000256" key="10">
    <source>
        <dbReference type="ARBA" id="ARBA00023158"/>
    </source>
</evidence>
<name>A0A165R827_9APHY</name>
<dbReference type="GO" id="GO:0032574">
    <property type="term" value="F:5'-3' RNA helicase activity"/>
    <property type="evidence" value="ECO:0007669"/>
    <property type="project" value="InterPro"/>
</dbReference>
<dbReference type="InterPro" id="IPR049080">
    <property type="entry name" value="MOV-10-like_beta-barrel"/>
</dbReference>
<evidence type="ECO:0000313" key="14">
    <source>
        <dbReference type="EMBL" id="KZT70420.1"/>
    </source>
</evidence>
<dbReference type="CDD" id="cd18038">
    <property type="entry name" value="DEXXQc_Helz-like"/>
    <property type="match status" value="1"/>
</dbReference>
<evidence type="ECO:0000256" key="6">
    <source>
        <dbReference type="ARBA" id="ARBA00022801"/>
    </source>
</evidence>
<dbReference type="InterPro" id="IPR026122">
    <property type="entry name" value="MOV-10/SDE3_DEXXQ/H-box"/>
</dbReference>
<dbReference type="SUPFAM" id="SSF52540">
    <property type="entry name" value="P-loop containing nucleoside triphosphate hydrolases"/>
    <property type="match status" value="1"/>
</dbReference>
<evidence type="ECO:0000256" key="1">
    <source>
        <dbReference type="ARBA" id="ARBA00004331"/>
    </source>
</evidence>
<keyword evidence="8" id="KW-0067">ATP-binding</keyword>
<dbReference type="OrthoDB" id="6513042at2759"/>
<dbReference type="InterPro" id="IPR027417">
    <property type="entry name" value="P-loop_NTPase"/>
</dbReference>
<dbReference type="InterPro" id="IPR014001">
    <property type="entry name" value="Helicase_ATP-bd"/>
</dbReference>
<dbReference type="GO" id="GO:0031047">
    <property type="term" value="P:regulatory ncRNA-mediated gene silencing"/>
    <property type="evidence" value="ECO:0007669"/>
    <property type="project" value="UniProtKB-KW"/>
</dbReference>
<dbReference type="STRING" id="1314783.A0A165R827"/>
<keyword evidence="4" id="KW-0963">Cytoplasm</keyword>
<evidence type="ECO:0000256" key="7">
    <source>
        <dbReference type="ARBA" id="ARBA00022806"/>
    </source>
</evidence>
<evidence type="ECO:0000256" key="12">
    <source>
        <dbReference type="ARBA" id="ARBA00048432"/>
    </source>
</evidence>
<evidence type="ECO:0000256" key="5">
    <source>
        <dbReference type="ARBA" id="ARBA00022741"/>
    </source>
</evidence>
<dbReference type="Gene3D" id="3.30.160.60">
    <property type="entry name" value="Classic Zinc Finger"/>
    <property type="match status" value="1"/>
</dbReference>
<gene>
    <name evidence="14" type="ORF">DAEQUDRAFT_725321</name>
</gene>
<keyword evidence="15" id="KW-1185">Reference proteome</keyword>
<dbReference type="Gene3D" id="3.40.50.300">
    <property type="entry name" value="P-loop containing nucleotide triphosphate hydrolases"/>
    <property type="match status" value="2"/>
</dbReference>
<evidence type="ECO:0000259" key="13">
    <source>
        <dbReference type="PROSITE" id="PS51192"/>
    </source>
</evidence>
<dbReference type="GO" id="GO:0003723">
    <property type="term" value="F:RNA binding"/>
    <property type="evidence" value="ECO:0007669"/>
    <property type="project" value="UniProtKB-KW"/>
</dbReference>
<organism evidence="14 15">
    <name type="scientific">Daedalea quercina L-15889</name>
    <dbReference type="NCBI Taxonomy" id="1314783"/>
    <lineage>
        <taxon>Eukaryota</taxon>
        <taxon>Fungi</taxon>
        <taxon>Dikarya</taxon>
        <taxon>Basidiomycota</taxon>
        <taxon>Agaricomycotina</taxon>
        <taxon>Agaricomycetes</taxon>
        <taxon>Polyporales</taxon>
        <taxon>Fomitopsis</taxon>
    </lineage>
</organism>
<comment type="similarity">
    <text evidence="2">Belongs to the DNA2/NAM7 helicase family. SDE3 subfamily.</text>
</comment>
<evidence type="ECO:0000256" key="2">
    <source>
        <dbReference type="ARBA" id="ARBA00005601"/>
    </source>
</evidence>
<proteinExistence type="inferred from homology"/>
<protein>
    <recommendedName>
        <fullName evidence="3">RNA helicase</fullName>
        <ecNumber evidence="3">3.6.4.13</ecNumber>
    </recommendedName>
</protein>
<accession>A0A165R827</accession>
<dbReference type="InterPro" id="IPR041677">
    <property type="entry name" value="DNA2/NAM7_AAA_11"/>
</dbReference>
<dbReference type="PANTHER" id="PTHR45418">
    <property type="entry name" value="CANCER/TESTIS ANTIGEN 55"/>
    <property type="match status" value="1"/>
</dbReference>
<dbReference type="GO" id="GO:0016787">
    <property type="term" value="F:hydrolase activity"/>
    <property type="evidence" value="ECO:0007669"/>
    <property type="project" value="UniProtKB-KW"/>
</dbReference>
<evidence type="ECO:0000256" key="11">
    <source>
        <dbReference type="ARBA" id="ARBA00047984"/>
    </source>
</evidence>
<evidence type="ECO:0000256" key="9">
    <source>
        <dbReference type="ARBA" id="ARBA00022884"/>
    </source>
</evidence>
<dbReference type="InterPro" id="IPR013087">
    <property type="entry name" value="Znf_C2H2_type"/>
</dbReference>
<dbReference type="PROSITE" id="PS51192">
    <property type="entry name" value="HELICASE_ATP_BIND_1"/>
    <property type="match status" value="1"/>
</dbReference>
<dbReference type="Pfam" id="PF21634">
    <property type="entry name" value="MOV-10_beta-barrel"/>
    <property type="match status" value="1"/>
</dbReference>
<sequence length="1003" mass="110789">MAGNLAQYCPAALYAGGCTTQGCTLLHNVKLCELCCVICVSQSVYNAHIRGNHHRKNSTNREKPNVFPFCIICERDIGNLSSWGSHLAGAAHRKAAIRRGVSARIEPPSASQLAHRAQHCPLCSTTVLKLRWHGHIKTTDHKKREAVAAHKGAFEHAEQDKEGVCISPDGGVDFGVVKLDESRTGVHKVLIVHLVPGAPGVVVERADVFDKSNRISSSFAVQMAGGGPLVDGEDMQLRVSLTQADYGRYDGHIEVHFRRLSPNRQFVIVRPVCAIVGDKLDRELLKAATPHVPRKRVPWKNGQKYYPGRRPPALVAVPWVRKLKAYPIPPALVATLRDSSLDDLTQTMRSKHLPPAFNATTHCTHFKTLLWAEEWRMETDLRRYDLADVTFTKEGALYYLVVPGLAEKRPSVVVGDQIEVQASGADPTGRCFAGFVHDVRLGDVGVAFHVSFKPAQAVLFNVRFKLNRIPLRRQHEALGVLPMPSDRVLFPLPSHVGAFPQTNVPLALYNPSIANNAPQLQAVHRILQRPAGLAPFIIFGPPGTGKTVTVVEAIQQLLQRNPDTHILACAPSNSAADILAERLMALGPEKLFRYYAVSRTRSAVPEQLLLFTYINPEGYFSVPALSTLAKYQVIVSTCGSASFAYGVGLPQGHFNHIFVDEAGQATEVEVMTSVRTMVTSTTNIVLSGDPKQLGPIIRSSAARDLGLGVSYLERLMERDAYSVHSGRGVAFVKLVKNFRSHRAILNYPNESFYANELEVCGPPSSINSFIGWPHLVSRKFPVIFHSISGQDEREASSPSYFNIDEITVLKDYIQKLKAEAKYKISDEEIGIIAPYRAQVHKIRKALSTVAADVKVASVEEFQGQERRVIILSTVRSTRDLLQYDQRYTLGFVANPRRFNVAVTRAKALLIVVGNASVLSTDPLWRRFLNYINLNDGWRGEPISWDPTAPVQDDAEYANELREQGVAGLAAFMQRMQTYGGNSDATADELESGANMERVFVEPE</sequence>
<comment type="subcellular location">
    <subcellularLocation>
        <location evidence="1">Cytoplasm</location>
        <location evidence="1">Cytoplasmic ribonucleoprotein granule</location>
    </subcellularLocation>
</comment>
<dbReference type="AlphaFoldDB" id="A0A165R827"/>
<keyword evidence="5" id="KW-0547">Nucleotide-binding</keyword>
<dbReference type="InterPro" id="IPR041679">
    <property type="entry name" value="DNA2/NAM7-like_C"/>
</dbReference>
<dbReference type="Pfam" id="PF13087">
    <property type="entry name" value="AAA_12"/>
    <property type="match status" value="1"/>
</dbReference>
<keyword evidence="9" id="KW-0694">RNA-binding</keyword>
<keyword evidence="10" id="KW-0943">RNA-mediated gene silencing</keyword>
<dbReference type="GO" id="GO:0005524">
    <property type="term" value="F:ATP binding"/>
    <property type="evidence" value="ECO:0007669"/>
    <property type="project" value="UniProtKB-KW"/>
</dbReference>
<dbReference type="CDD" id="cd18808">
    <property type="entry name" value="SF1_C_Upf1"/>
    <property type="match status" value="1"/>
</dbReference>
<feature type="domain" description="Helicase ATP-binding" evidence="13">
    <location>
        <begin position="527"/>
        <end position="708"/>
    </location>
</feature>